<sequence>MFLKYDGANVNESQRTQQLQLRMSLWHDVVSGFNSYFHGQVRIAVGDDTEKQETSGPHCSF</sequence>
<dbReference type="Proteomes" id="UP000271098">
    <property type="component" value="Unassembled WGS sequence"/>
</dbReference>
<evidence type="ECO:0000313" key="1">
    <source>
        <dbReference type="EMBL" id="VDK73828.1"/>
    </source>
</evidence>
<reference evidence="1 2" key="1">
    <citation type="submission" date="2018-11" db="EMBL/GenBank/DDBJ databases">
        <authorList>
            <consortium name="Pathogen Informatics"/>
        </authorList>
    </citation>
    <scope>NUCLEOTIDE SEQUENCE [LARGE SCALE GENOMIC DNA]</scope>
</reference>
<dbReference type="AlphaFoldDB" id="A0A3P6U566"/>
<name>A0A3P6U566_9BILA</name>
<dbReference type="OrthoDB" id="5783839at2759"/>
<organism evidence="1 2">
    <name type="scientific">Gongylonema pulchrum</name>
    <dbReference type="NCBI Taxonomy" id="637853"/>
    <lineage>
        <taxon>Eukaryota</taxon>
        <taxon>Metazoa</taxon>
        <taxon>Ecdysozoa</taxon>
        <taxon>Nematoda</taxon>
        <taxon>Chromadorea</taxon>
        <taxon>Rhabditida</taxon>
        <taxon>Spirurina</taxon>
        <taxon>Spiruromorpha</taxon>
        <taxon>Spiruroidea</taxon>
        <taxon>Gongylonematidae</taxon>
        <taxon>Gongylonema</taxon>
    </lineage>
</organism>
<keyword evidence="2" id="KW-1185">Reference proteome</keyword>
<proteinExistence type="predicted"/>
<evidence type="ECO:0000313" key="2">
    <source>
        <dbReference type="Proteomes" id="UP000271098"/>
    </source>
</evidence>
<accession>A0A3P6U566</accession>
<protein>
    <submittedName>
        <fullName evidence="1">Uncharacterized protein</fullName>
    </submittedName>
</protein>
<dbReference type="EMBL" id="UYRT01031745">
    <property type="protein sequence ID" value="VDK73828.1"/>
    <property type="molecule type" value="Genomic_DNA"/>
</dbReference>
<gene>
    <name evidence="1" type="ORF">GPUH_LOCUS9557</name>
</gene>